<comment type="similarity">
    <text evidence="1">Belongs to the EamA transporter family.</text>
</comment>
<protein>
    <submittedName>
        <fullName evidence="4">Permease of the drug/metabolite transporter (DMT) superfamily</fullName>
    </submittedName>
</protein>
<organism evidence="4 5">
    <name type="scientific">Actinokineospora diospyrosa</name>
    <dbReference type="NCBI Taxonomy" id="103728"/>
    <lineage>
        <taxon>Bacteria</taxon>
        <taxon>Bacillati</taxon>
        <taxon>Actinomycetota</taxon>
        <taxon>Actinomycetes</taxon>
        <taxon>Pseudonocardiales</taxon>
        <taxon>Pseudonocardiaceae</taxon>
        <taxon>Actinokineospora</taxon>
    </lineage>
</organism>
<proteinExistence type="inferred from homology"/>
<evidence type="ECO:0000313" key="5">
    <source>
        <dbReference type="Proteomes" id="UP001205185"/>
    </source>
</evidence>
<evidence type="ECO:0000259" key="3">
    <source>
        <dbReference type="Pfam" id="PF00892"/>
    </source>
</evidence>
<dbReference type="PANTHER" id="PTHR12715:SF4">
    <property type="entry name" value="EAMA DOMAIN-CONTAINING PROTEIN"/>
    <property type="match status" value="1"/>
</dbReference>
<feature type="transmembrane region" description="Helical" evidence="2">
    <location>
        <begin position="264"/>
        <end position="281"/>
    </location>
</feature>
<dbReference type="RefSeq" id="WP_253890075.1">
    <property type="nucleotide sequence ID" value="NZ_BAAAVB010000019.1"/>
</dbReference>
<feature type="transmembrane region" description="Helical" evidence="2">
    <location>
        <begin position="121"/>
        <end position="141"/>
    </location>
</feature>
<sequence length="312" mass="31940">MDRRTMAAAVTTAILWASAFVVIRDAAPHFSAGALAEGRLLSGAVALLLLLGLRREGLPGRGAWPGIIGSGVLWFGGYMVVLNWGEKLVDAGTAAMLVNIGPILIALLGGWLLQEGFPPRLLLGLGVSFTGAIVVGVSSSGTGSSSMLGIGLCVLAAVTYAAGVVLQKPALRHGTALQVTTFGCVIGAVATLPFSGQLIADLQTAPVSSTIGMVYLGLFPTALAFYTWAYALSRTTAGRMGATTYVVPALVLLMSWLFLGEVPAALTLVGGALCLLGVAVSRSRGRDADTGTGTVQASPVRLTRTRTDGDVI</sequence>
<keyword evidence="2" id="KW-0812">Transmembrane</keyword>
<feature type="transmembrane region" description="Helical" evidence="2">
    <location>
        <begin position="63"/>
        <end position="82"/>
    </location>
</feature>
<dbReference type="InterPro" id="IPR052756">
    <property type="entry name" value="Alkyne_AA_exporter"/>
</dbReference>
<feature type="transmembrane region" description="Helical" evidence="2">
    <location>
        <begin position="147"/>
        <end position="167"/>
    </location>
</feature>
<dbReference type="EMBL" id="JAMTCO010000015">
    <property type="protein sequence ID" value="MCP2273049.1"/>
    <property type="molecule type" value="Genomic_DNA"/>
</dbReference>
<keyword evidence="5" id="KW-1185">Reference proteome</keyword>
<evidence type="ECO:0000256" key="2">
    <source>
        <dbReference type="SAM" id="Phobius"/>
    </source>
</evidence>
<evidence type="ECO:0000256" key="1">
    <source>
        <dbReference type="ARBA" id="ARBA00007362"/>
    </source>
</evidence>
<name>A0ABT1IKG3_9PSEU</name>
<gene>
    <name evidence="4" type="ORF">LV75_005575</name>
</gene>
<feature type="transmembrane region" description="Helical" evidence="2">
    <location>
        <begin position="179"/>
        <end position="200"/>
    </location>
</feature>
<feature type="transmembrane region" description="Helical" evidence="2">
    <location>
        <begin position="212"/>
        <end position="233"/>
    </location>
</feature>
<feature type="transmembrane region" description="Helical" evidence="2">
    <location>
        <begin position="94"/>
        <end position="114"/>
    </location>
</feature>
<feature type="transmembrane region" description="Helical" evidence="2">
    <location>
        <begin position="240"/>
        <end position="258"/>
    </location>
</feature>
<dbReference type="Gene3D" id="1.10.3730.20">
    <property type="match status" value="1"/>
</dbReference>
<reference evidence="4 5" key="1">
    <citation type="submission" date="2022-06" db="EMBL/GenBank/DDBJ databases">
        <title>Genomic Encyclopedia of Archaeal and Bacterial Type Strains, Phase II (KMG-II): from individual species to whole genera.</title>
        <authorList>
            <person name="Goeker M."/>
        </authorList>
    </citation>
    <scope>NUCLEOTIDE SEQUENCE [LARGE SCALE GENOMIC DNA]</scope>
    <source>
        <strain evidence="4 5">DSM 44255</strain>
    </source>
</reference>
<dbReference type="SUPFAM" id="SSF103481">
    <property type="entry name" value="Multidrug resistance efflux transporter EmrE"/>
    <property type="match status" value="2"/>
</dbReference>
<accession>A0ABT1IKG3</accession>
<feature type="domain" description="EamA" evidence="3">
    <location>
        <begin position="6"/>
        <end position="135"/>
    </location>
</feature>
<comment type="caution">
    <text evidence="4">The sequence shown here is derived from an EMBL/GenBank/DDBJ whole genome shotgun (WGS) entry which is preliminary data.</text>
</comment>
<dbReference type="InterPro" id="IPR037185">
    <property type="entry name" value="EmrE-like"/>
</dbReference>
<keyword evidence="2" id="KW-1133">Transmembrane helix</keyword>
<feature type="domain" description="EamA" evidence="3">
    <location>
        <begin position="148"/>
        <end position="280"/>
    </location>
</feature>
<keyword evidence="2" id="KW-0472">Membrane</keyword>
<dbReference type="InterPro" id="IPR000620">
    <property type="entry name" value="EamA_dom"/>
</dbReference>
<dbReference type="Pfam" id="PF00892">
    <property type="entry name" value="EamA"/>
    <property type="match status" value="2"/>
</dbReference>
<dbReference type="Proteomes" id="UP001205185">
    <property type="component" value="Unassembled WGS sequence"/>
</dbReference>
<evidence type="ECO:0000313" key="4">
    <source>
        <dbReference type="EMBL" id="MCP2273049.1"/>
    </source>
</evidence>
<dbReference type="PANTHER" id="PTHR12715">
    <property type="entry name" value="TRANSPORTER, DRUG/METABOLITE EXPORTER FAMILY"/>
    <property type="match status" value="1"/>
</dbReference>
<feature type="transmembrane region" description="Helical" evidence="2">
    <location>
        <begin position="29"/>
        <end position="51"/>
    </location>
</feature>